<dbReference type="AlphaFoldDB" id="A0A4S4MQ60"/>
<reference evidence="8 9" key="1">
    <citation type="submission" date="2019-02" db="EMBL/GenBank/DDBJ databases">
        <title>Genome sequencing of the rare red list fungi Antrodiella citrinella (Flaviporus citrinellus).</title>
        <authorList>
            <person name="Buettner E."/>
            <person name="Kellner H."/>
        </authorList>
    </citation>
    <scope>NUCLEOTIDE SEQUENCE [LARGE SCALE GENOMIC DNA]</scope>
    <source>
        <strain evidence="8 9">DSM 108506</strain>
    </source>
</reference>
<accession>A0A4S4MQ60</accession>
<evidence type="ECO:0000313" key="9">
    <source>
        <dbReference type="Proteomes" id="UP000308730"/>
    </source>
</evidence>
<feature type="transmembrane region" description="Helical" evidence="6">
    <location>
        <begin position="143"/>
        <end position="170"/>
    </location>
</feature>
<dbReference type="GO" id="GO:0007031">
    <property type="term" value="P:peroxisome organization"/>
    <property type="evidence" value="ECO:0007669"/>
    <property type="project" value="UniProtKB-ARBA"/>
</dbReference>
<feature type="domain" description="TECPR1-like DysF" evidence="7">
    <location>
        <begin position="99"/>
        <end position="410"/>
    </location>
</feature>
<evidence type="ECO:0000313" key="8">
    <source>
        <dbReference type="EMBL" id="THH28224.1"/>
    </source>
</evidence>
<dbReference type="Pfam" id="PF06398">
    <property type="entry name" value="Pex24p"/>
    <property type="match status" value="1"/>
</dbReference>
<dbReference type="PANTHER" id="PTHR28304:SF2">
    <property type="entry name" value="PEROXISOMAL MEMBRANE PROTEIN PEX29"/>
    <property type="match status" value="1"/>
</dbReference>
<feature type="region of interest" description="Disordered" evidence="5">
    <location>
        <begin position="42"/>
        <end position="61"/>
    </location>
</feature>
<dbReference type="EMBL" id="SGPM01000193">
    <property type="protein sequence ID" value="THH28224.1"/>
    <property type="molecule type" value="Genomic_DNA"/>
</dbReference>
<feature type="region of interest" description="Disordered" evidence="5">
    <location>
        <begin position="334"/>
        <end position="378"/>
    </location>
</feature>
<name>A0A4S4MQ60_9APHY</name>
<keyword evidence="4 6" id="KW-0472">Membrane</keyword>
<evidence type="ECO:0000256" key="3">
    <source>
        <dbReference type="ARBA" id="ARBA00022989"/>
    </source>
</evidence>
<feature type="compositionally biased region" description="Pro residues" evidence="5">
    <location>
        <begin position="42"/>
        <end position="52"/>
    </location>
</feature>
<dbReference type="InterPro" id="IPR010482">
    <property type="entry name" value="TECPR1-like_DysF"/>
</dbReference>
<proteinExistence type="predicted"/>
<feature type="compositionally biased region" description="Basic and acidic residues" evidence="5">
    <location>
        <begin position="334"/>
        <end position="349"/>
    </location>
</feature>
<gene>
    <name evidence="8" type="ORF">EUX98_g5973</name>
</gene>
<protein>
    <recommendedName>
        <fullName evidence="7">TECPR1-like DysF domain-containing protein</fullName>
    </recommendedName>
</protein>
<dbReference type="GO" id="GO:0005778">
    <property type="term" value="C:peroxisomal membrane"/>
    <property type="evidence" value="ECO:0007669"/>
    <property type="project" value="TreeGrafter"/>
</dbReference>
<keyword evidence="9" id="KW-1185">Reference proteome</keyword>
<feature type="compositionally biased region" description="Basic and acidic residues" evidence="5">
    <location>
        <begin position="357"/>
        <end position="368"/>
    </location>
</feature>
<evidence type="ECO:0000256" key="1">
    <source>
        <dbReference type="ARBA" id="ARBA00004141"/>
    </source>
</evidence>
<evidence type="ECO:0000259" key="7">
    <source>
        <dbReference type="Pfam" id="PF06398"/>
    </source>
</evidence>
<organism evidence="8 9">
    <name type="scientific">Antrodiella citrinella</name>
    <dbReference type="NCBI Taxonomy" id="2447956"/>
    <lineage>
        <taxon>Eukaryota</taxon>
        <taxon>Fungi</taxon>
        <taxon>Dikarya</taxon>
        <taxon>Basidiomycota</taxon>
        <taxon>Agaricomycotina</taxon>
        <taxon>Agaricomycetes</taxon>
        <taxon>Polyporales</taxon>
        <taxon>Steccherinaceae</taxon>
        <taxon>Antrodiella</taxon>
    </lineage>
</organism>
<keyword evidence="3 6" id="KW-1133">Transmembrane helix</keyword>
<evidence type="ECO:0000256" key="2">
    <source>
        <dbReference type="ARBA" id="ARBA00022692"/>
    </source>
</evidence>
<evidence type="ECO:0000256" key="5">
    <source>
        <dbReference type="SAM" id="MobiDB-lite"/>
    </source>
</evidence>
<comment type="subcellular location">
    <subcellularLocation>
        <location evidence="1">Membrane</location>
        <topology evidence="1">Multi-pass membrane protein</topology>
    </subcellularLocation>
</comment>
<evidence type="ECO:0000256" key="6">
    <source>
        <dbReference type="SAM" id="Phobius"/>
    </source>
</evidence>
<comment type="caution">
    <text evidence="8">The sequence shown here is derived from an EMBL/GenBank/DDBJ whole genome shotgun (WGS) entry which is preliminary data.</text>
</comment>
<feature type="transmembrane region" description="Helical" evidence="6">
    <location>
        <begin position="242"/>
        <end position="263"/>
    </location>
</feature>
<keyword evidence="2 6" id="KW-0812">Transmembrane</keyword>
<dbReference type="Proteomes" id="UP000308730">
    <property type="component" value="Unassembled WGS sequence"/>
</dbReference>
<dbReference type="OrthoDB" id="74314at2759"/>
<dbReference type="PANTHER" id="PTHR28304">
    <property type="entry name" value="PEROXISOMAL MEMBRANE PROTEIN PEX29"/>
    <property type="match status" value="1"/>
</dbReference>
<sequence length="419" mass="46542">MATLDYVDIPSSAILLETSEPKQIRLAPKIFTPLPNPDLSPSVLLPPPPPLSANPTSPSRPSLNLSQMLLSSALPVPAGTSSPRSKISSAPKLLSTKDPLSLPITTANFKKFVAKSGPVFWMQDRIEEIITWKLGWKYTSVWMAVYAFLCYFPRMVMVLPFVTLVGIMLVTDPSLQRPGPIPDIEDEDDLPSPISLQPSEGSVDWLANLQGIQNLMGLVGDANDMILPLVPHINHTSPYTPMIFTATLAALLCLLPLVNLLPLRPTFLIVGLMPFALTHPISMDHFLPALAVTMAPYTKRGRVRFARFIDDDRLEDKHWRAEMREVELWENERWSPEAKDEDNHPDKSGWRKSNLKPGERRPWTRGRDGVSAIAEDGSGDVSSNLTFSLAPGWLFVETEDWRPDLEGTWISNVGADLGE</sequence>
<dbReference type="InterPro" id="IPR052816">
    <property type="entry name" value="Peroxisomal_Membrane_PEX28-32"/>
</dbReference>
<evidence type="ECO:0000256" key="4">
    <source>
        <dbReference type="ARBA" id="ARBA00023136"/>
    </source>
</evidence>